<keyword evidence="3 5" id="KW-1133">Transmembrane helix</keyword>
<dbReference type="AlphaFoldDB" id="A0AAE3VCX0"/>
<dbReference type="GO" id="GO:0033177">
    <property type="term" value="C:proton-transporting two-sector ATPase complex, proton-transporting domain"/>
    <property type="evidence" value="ECO:0007669"/>
    <property type="project" value="InterPro"/>
</dbReference>
<dbReference type="InterPro" id="IPR002379">
    <property type="entry name" value="ATPase_proteolipid_c-like_dom"/>
</dbReference>
<sequence>MIESTQLALQQAGAFCAIGFAALGSAYGCGVAAASAIGAWKKCYIQGKMAPFQLSILTGVPMSQTIYGLILMLMINGKASNPACWATCLVMGVLGGIAIALSAAYQGRAAAGACDAFVETSQGFVNYLIVLGIIETIAIFVMAFAILLLGSVGVMPEVVAAM</sequence>
<reference evidence="7" key="1">
    <citation type="submission" date="2023-07" db="EMBL/GenBank/DDBJ databases">
        <title>Genomic Encyclopedia of Type Strains, Phase IV (KMG-IV): sequencing the most valuable type-strain genomes for metagenomic binning, comparative biology and taxonomic classification.</title>
        <authorList>
            <person name="Goeker M."/>
        </authorList>
    </citation>
    <scope>NUCLEOTIDE SEQUENCE</scope>
    <source>
        <strain evidence="7">DSM 24202</strain>
    </source>
</reference>
<accession>A0AAE3VCX0</accession>
<protein>
    <submittedName>
        <fullName evidence="7">V/A-type H+-transporting ATPase subunit K</fullName>
    </submittedName>
</protein>
<dbReference type="Gene3D" id="1.20.120.610">
    <property type="entry name" value="lithium bound rotor ring of v- atpase"/>
    <property type="match status" value="1"/>
</dbReference>
<dbReference type="RefSeq" id="WP_307259158.1">
    <property type="nucleotide sequence ID" value="NZ_JAUSVL010000001.1"/>
</dbReference>
<keyword evidence="2 5" id="KW-0812">Transmembrane</keyword>
<evidence type="ECO:0000313" key="8">
    <source>
        <dbReference type="Proteomes" id="UP001238163"/>
    </source>
</evidence>
<evidence type="ECO:0000256" key="4">
    <source>
        <dbReference type="ARBA" id="ARBA00023136"/>
    </source>
</evidence>
<evidence type="ECO:0000256" key="1">
    <source>
        <dbReference type="ARBA" id="ARBA00004141"/>
    </source>
</evidence>
<evidence type="ECO:0000256" key="3">
    <source>
        <dbReference type="ARBA" id="ARBA00022989"/>
    </source>
</evidence>
<comment type="subcellular location">
    <subcellularLocation>
        <location evidence="1">Membrane</location>
        <topology evidence="1">Multi-pass membrane protein</topology>
    </subcellularLocation>
</comment>
<proteinExistence type="predicted"/>
<feature type="transmembrane region" description="Helical" evidence="5">
    <location>
        <begin position="12"/>
        <end position="40"/>
    </location>
</feature>
<dbReference type="NCBIfam" id="NF005174">
    <property type="entry name" value="PRK06649.1"/>
    <property type="match status" value="1"/>
</dbReference>
<dbReference type="GO" id="GO:0015078">
    <property type="term" value="F:proton transmembrane transporter activity"/>
    <property type="evidence" value="ECO:0007669"/>
    <property type="project" value="InterPro"/>
</dbReference>
<evidence type="ECO:0000313" key="7">
    <source>
        <dbReference type="EMBL" id="MDQ0287993.1"/>
    </source>
</evidence>
<organism evidence="7 8">
    <name type="scientific">Oligosphaera ethanolica</name>
    <dbReference type="NCBI Taxonomy" id="760260"/>
    <lineage>
        <taxon>Bacteria</taxon>
        <taxon>Pseudomonadati</taxon>
        <taxon>Lentisphaerota</taxon>
        <taxon>Oligosphaeria</taxon>
        <taxon>Oligosphaerales</taxon>
        <taxon>Oligosphaeraceae</taxon>
        <taxon>Oligosphaera</taxon>
    </lineage>
</organism>
<evidence type="ECO:0000256" key="2">
    <source>
        <dbReference type="ARBA" id="ARBA00022692"/>
    </source>
</evidence>
<dbReference type="InterPro" id="IPR035921">
    <property type="entry name" value="F/V-ATP_Csub_sf"/>
</dbReference>
<dbReference type="Proteomes" id="UP001238163">
    <property type="component" value="Unassembled WGS sequence"/>
</dbReference>
<dbReference type="Pfam" id="PF00137">
    <property type="entry name" value="ATP-synt_C"/>
    <property type="match status" value="1"/>
</dbReference>
<keyword evidence="8" id="KW-1185">Reference proteome</keyword>
<name>A0AAE3VCX0_9BACT</name>
<feature type="transmembrane region" description="Helical" evidence="5">
    <location>
        <begin position="82"/>
        <end position="105"/>
    </location>
</feature>
<keyword evidence="4 5" id="KW-0472">Membrane</keyword>
<comment type="caution">
    <text evidence="7">The sequence shown here is derived from an EMBL/GenBank/DDBJ whole genome shotgun (WGS) entry which is preliminary data.</text>
</comment>
<dbReference type="SUPFAM" id="SSF81333">
    <property type="entry name" value="F1F0 ATP synthase subunit C"/>
    <property type="match status" value="1"/>
</dbReference>
<feature type="transmembrane region" description="Helical" evidence="5">
    <location>
        <begin position="52"/>
        <end position="75"/>
    </location>
</feature>
<evidence type="ECO:0000259" key="6">
    <source>
        <dbReference type="Pfam" id="PF00137"/>
    </source>
</evidence>
<feature type="transmembrane region" description="Helical" evidence="5">
    <location>
        <begin position="125"/>
        <end position="149"/>
    </location>
</feature>
<evidence type="ECO:0000256" key="5">
    <source>
        <dbReference type="SAM" id="Phobius"/>
    </source>
</evidence>
<feature type="domain" description="V-ATPase proteolipid subunit C-like" evidence="6">
    <location>
        <begin position="91"/>
        <end position="148"/>
    </location>
</feature>
<gene>
    <name evidence="7" type="ORF">J3R75_000100</name>
</gene>
<dbReference type="EMBL" id="JAUSVL010000001">
    <property type="protein sequence ID" value="MDQ0287993.1"/>
    <property type="molecule type" value="Genomic_DNA"/>
</dbReference>